<dbReference type="Proteomes" id="UP001153076">
    <property type="component" value="Unassembled WGS sequence"/>
</dbReference>
<evidence type="ECO:0000313" key="6">
    <source>
        <dbReference type="Proteomes" id="UP001153076"/>
    </source>
</evidence>
<evidence type="ECO:0008006" key="7">
    <source>
        <dbReference type="Google" id="ProtNLM"/>
    </source>
</evidence>
<dbReference type="SUPFAM" id="SSF54843">
    <property type="entry name" value="Ribosomal protein L22"/>
    <property type="match status" value="1"/>
</dbReference>
<protein>
    <recommendedName>
        <fullName evidence="7">50S ribosomal protein L22, chloroplastic</fullName>
    </recommendedName>
</protein>
<dbReference type="AlphaFoldDB" id="A0A9Q1JQN4"/>
<keyword evidence="6" id="KW-1185">Reference proteome</keyword>
<sequence length="163" mass="18936">MGILKKSREEYERLRIMKKIRGTYALDPWVCSDKEALMILTFMPYRACYSIFNLIDAARANAEHNRGFDTTELMISKVEVNKGTKRKKLKPQVQGRNSIIKRPACHITIVLQKPLFLVQLGNDIFPLSKKDAQQIRYAMKFTNPKLLDDIIFTLIIKGELKIY</sequence>
<dbReference type="OrthoDB" id="1840754at2759"/>
<evidence type="ECO:0000256" key="1">
    <source>
        <dbReference type="ARBA" id="ARBA00009451"/>
    </source>
</evidence>
<dbReference type="InterPro" id="IPR001063">
    <property type="entry name" value="Ribosomal_uL22"/>
</dbReference>
<dbReference type="Gene3D" id="3.90.470.10">
    <property type="entry name" value="Ribosomal protein L22/L17"/>
    <property type="match status" value="1"/>
</dbReference>
<dbReference type="PANTHER" id="PTHR13501:SF10">
    <property type="entry name" value="LARGE RIBOSOMAL SUBUNIT PROTEIN UL22M"/>
    <property type="match status" value="1"/>
</dbReference>
<evidence type="ECO:0000256" key="3">
    <source>
        <dbReference type="ARBA" id="ARBA00023274"/>
    </source>
</evidence>
<evidence type="ECO:0000256" key="4">
    <source>
        <dbReference type="RuleBase" id="RU004005"/>
    </source>
</evidence>
<proteinExistence type="inferred from homology"/>
<dbReference type="EMBL" id="JAKOGI010000914">
    <property type="protein sequence ID" value="KAJ8429274.1"/>
    <property type="molecule type" value="Genomic_DNA"/>
</dbReference>
<keyword evidence="2 4" id="KW-0689">Ribosomal protein</keyword>
<dbReference type="GO" id="GO:0006412">
    <property type="term" value="P:translation"/>
    <property type="evidence" value="ECO:0007669"/>
    <property type="project" value="InterPro"/>
</dbReference>
<evidence type="ECO:0000313" key="5">
    <source>
        <dbReference type="EMBL" id="KAJ8429274.1"/>
    </source>
</evidence>
<dbReference type="GO" id="GO:0003735">
    <property type="term" value="F:structural constituent of ribosome"/>
    <property type="evidence" value="ECO:0007669"/>
    <property type="project" value="InterPro"/>
</dbReference>
<organism evidence="5 6">
    <name type="scientific">Carnegiea gigantea</name>
    <dbReference type="NCBI Taxonomy" id="171969"/>
    <lineage>
        <taxon>Eukaryota</taxon>
        <taxon>Viridiplantae</taxon>
        <taxon>Streptophyta</taxon>
        <taxon>Embryophyta</taxon>
        <taxon>Tracheophyta</taxon>
        <taxon>Spermatophyta</taxon>
        <taxon>Magnoliopsida</taxon>
        <taxon>eudicotyledons</taxon>
        <taxon>Gunneridae</taxon>
        <taxon>Pentapetalae</taxon>
        <taxon>Caryophyllales</taxon>
        <taxon>Cactineae</taxon>
        <taxon>Cactaceae</taxon>
        <taxon>Cactoideae</taxon>
        <taxon>Echinocereeae</taxon>
        <taxon>Carnegiea</taxon>
    </lineage>
</organism>
<name>A0A9Q1JQN4_9CARY</name>
<keyword evidence="3 4" id="KW-0687">Ribonucleoprotein</keyword>
<comment type="caution">
    <text evidence="5">The sequence shown here is derived from an EMBL/GenBank/DDBJ whole genome shotgun (WGS) entry which is preliminary data.</text>
</comment>
<dbReference type="PANTHER" id="PTHR13501">
    <property type="entry name" value="CHLOROPLAST 50S RIBOSOMAL PROTEIN L22-RELATED"/>
    <property type="match status" value="1"/>
</dbReference>
<gene>
    <name evidence="5" type="ORF">Cgig2_000762</name>
</gene>
<dbReference type="CDD" id="cd00336">
    <property type="entry name" value="Ribosomal_L22"/>
    <property type="match status" value="1"/>
</dbReference>
<dbReference type="Pfam" id="PF00237">
    <property type="entry name" value="Ribosomal_L22"/>
    <property type="match status" value="1"/>
</dbReference>
<comment type="similarity">
    <text evidence="1 4">Belongs to the universal ribosomal protein uL22 family.</text>
</comment>
<dbReference type="InterPro" id="IPR047867">
    <property type="entry name" value="Ribosomal_uL22_bac/org-type"/>
</dbReference>
<accession>A0A9Q1JQN4</accession>
<reference evidence="5" key="1">
    <citation type="submission" date="2022-04" db="EMBL/GenBank/DDBJ databases">
        <title>Carnegiea gigantea Genome sequencing and assembly v2.</title>
        <authorList>
            <person name="Copetti D."/>
            <person name="Sanderson M.J."/>
            <person name="Burquez A."/>
            <person name="Wojciechowski M.F."/>
        </authorList>
    </citation>
    <scope>NUCLEOTIDE SEQUENCE</scope>
    <source>
        <strain evidence="5">SGP5-SGP5p</strain>
        <tissue evidence="5">Aerial part</tissue>
    </source>
</reference>
<dbReference type="GO" id="GO:0015934">
    <property type="term" value="C:large ribosomal subunit"/>
    <property type="evidence" value="ECO:0007669"/>
    <property type="project" value="InterPro"/>
</dbReference>
<evidence type="ECO:0000256" key="2">
    <source>
        <dbReference type="ARBA" id="ARBA00022980"/>
    </source>
</evidence>
<dbReference type="InterPro" id="IPR036394">
    <property type="entry name" value="Ribosomal_uL22_sf"/>
</dbReference>